<feature type="region of interest" description="Disordered" evidence="1">
    <location>
        <begin position="87"/>
        <end position="115"/>
    </location>
</feature>
<reference evidence="3" key="1">
    <citation type="submission" date="2020-08" db="EMBL/GenBank/DDBJ databases">
        <title>Multicomponent nature underlies the extraordinary mechanical properties of spider dragline silk.</title>
        <authorList>
            <person name="Kono N."/>
            <person name="Nakamura H."/>
            <person name="Mori M."/>
            <person name="Yoshida Y."/>
            <person name="Ohtoshi R."/>
            <person name="Malay A.D."/>
            <person name="Moran D.A.P."/>
            <person name="Tomita M."/>
            <person name="Numata K."/>
            <person name="Arakawa K."/>
        </authorList>
    </citation>
    <scope>NUCLEOTIDE SEQUENCE</scope>
</reference>
<dbReference type="PROSITE" id="PS51257">
    <property type="entry name" value="PROKAR_LIPOPROTEIN"/>
    <property type="match status" value="1"/>
</dbReference>
<feature type="chain" id="PRO_5036452847" description="Secreted protein" evidence="2">
    <location>
        <begin position="17"/>
        <end position="115"/>
    </location>
</feature>
<keyword evidence="4" id="KW-1185">Reference proteome</keyword>
<comment type="caution">
    <text evidence="3">The sequence shown here is derived from an EMBL/GenBank/DDBJ whole genome shotgun (WGS) entry which is preliminary data.</text>
</comment>
<dbReference type="EMBL" id="BMAW01023883">
    <property type="protein sequence ID" value="GFT85107.1"/>
    <property type="molecule type" value="Genomic_DNA"/>
</dbReference>
<dbReference type="AlphaFoldDB" id="A0A8X6U759"/>
<protein>
    <recommendedName>
        <fullName evidence="5">Secreted protein</fullName>
    </recommendedName>
</protein>
<gene>
    <name evidence="3" type="ORF">NPIL_613831</name>
</gene>
<organism evidence="3 4">
    <name type="scientific">Nephila pilipes</name>
    <name type="common">Giant wood spider</name>
    <name type="synonym">Nephila maculata</name>
    <dbReference type="NCBI Taxonomy" id="299642"/>
    <lineage>
        <taxon>Eukaryota</taxon>
        <taxon>Metazoa</taxon>
        <taxon>Ecdysozoa</taxon>
        <taxon>Arthropoda</taxon>
        <taxon>Chelicerata</taxon>
        <taxon>Arachnida</taxon>
        <taxon>Araneae</taxon>
        <taxon>Araneomorphae</taxon>
        <taxon>Entelegynae</taxon>
        <taxon>Araneoidea</taxon>
        <taxon>Nephilidae</taxon>
        <taxon>Nephila</taxon>
    </lineage>
</organism>
<name>A0A8X6U759_NEPPI</name>
<evidence type="ECO:0000313" key="3">
    <source>
        <dbReference type="EMBL" id="GFT85107.1"/>
    </source>
</evidence>
<evidence type="ECO:0000256" key="2">
    <source>
        <dbReference type="SAM" id="SignalP"/>
    </source>
</evidence>
<sequence length="115" mass="12917">MVKYLLLHFYVPGTSSTVLLACPLRYRLIVASGLDLSLLTLHSEGACYYMNPTLRLANDANLRMTLSCPILAAIYWRTLSPDLNVHSPTNKHAGPNDVSSSKLIRRKHSPRSWNH</sequence>
<feature type="compositionally biased region" description="Basic residues" evidence="1">
    <location>
        <begin position="103"/>
        <end position="115"/>
    </location>
</feature>
<evidence type="ECO:0000256" key="1">
    <source>
        <dbReference type="SAM" id="MobiDB-lite"/>
    </source>
</evidence>
<proteinExistence type="predicted"/>
<accession>A0A8X6U759</accession>
<keyword evidence="2" id="KW-0732">Signal</keyword>
<evidence type="ECO:0000313" key="4">
    <source>
        <dbReference type="Proteomes" id="UP000887013"/>
    </source>
</evidence>
<feature type="signal peptide" evidence="2">
    <location>
        <begin position="1"/>
        <end position="16"/>
    </location>
</feature>
<evidence type="ECO:0008006" key="5">
    <source>
        <dbReference type="Google" id="ProtNLM"/>
    </source>
</evidence>
<dbReference type="Proteomes" id="UP000887013">
    <property type="component" value="Unassembled WGS sequence"/>
</dbReference>